<comment type="caution">
    <text evidence="4">The sequence shown here is derived from an EMBL/GenBank/DDBJ whole genome shotgun (WGS) entry which is preliminary data.</text>
</comment>
<organism evidence="4 5">
    <name type="scientific">Xenorhabdus miraniensis</name>
    <dbReference type="NCBI Taxonomy" id="351674"/>
    <lineage>
        <taxon>Bacteria</taxon>
        <taxon>Pseudomonadati</taxon>
        <taxon>Pseudomonadota</taxon>
        <taxon>Gammaproteobacteria</taxon>
        <taxon>Enterobacterales</taxon>
        <taxon>Morganellaceae</taxon>
        <taxon>Xenorhabdus</taxon>
    </lineage>
</organism>
<evidence type="ECO:0000313" key="5">
    <source>
        <dbReference type="Proteomes" id="UP000221980"/>
    </source>
</evidence>
<dbReference type="Gene3D" id="3.30.300.30">
    <property type="match status" value="1"/>
</dbReference>
<comment type="similarity">
    <text evidence="1">Belongs to the ATP-dependent AMP-binding enzyme family.</text>
</comment>
<dbReference type="InterPro" id="IPR045851">
    <property type="entry name" value="AMP-bd_C_sf"/>
</dbReference>
<protein>
    <submittedName>
        <fullName evidence="4">Putative CHAIN-FATTY-ACID-CoA LIGASE FADD13</fullName>
    </submittedName>
</protein>
<dbReference type="EMBL" id="NITZ01000012">
    <property type="protein sequence ID" value="PHM48225.1"/>
    <property type="molecule type" value="Genomic_DNA"/>
</dbReference>
<gene>
    <name evidence="4" type="ORF">Xmir_02563</name>
</gene>
<feature type="domain" description="AMP-binding enzyme C-terminal" evidence="3">
    <location>
        <begin position="395"/>
        <end position="468"/>
    </location>
</feature>
<feature type="domain" description="AMP-dependent synthetase/ligase" evidence="2">
    <location>
        <begin position="9"/>
        <end position="319"/>
    </location>
</feature>
<sequence>MYENFLKVANDNINNVAINSAKKTITYGKLNEYVNKLAFLLNNYGITNNTSVGLFFLNSTLHIISVLALSKIKAKMIFFHPKMTEEEFNKIKFFKPEYIIFDESDIFKIDNLTYPTSHIEFLDLYLVNCYKYKTHQIELQNNIKGDIVFLSSGSTGYYKGIVKTEEQILTERRQIISTLDVKKNDRIICSAQLCHSYGFMFGMIVPLLTGSEITYTDPIILVSSLERLLKKNTIFVGLPTHYRLLCNYSNQTFRNIKIALSGGSNIPSEDQKKIELLGIKISNIYGMSETGALMVENNHNNNLLSTYPYRPIAGVEIKLDYSVKYDYLDQFSYEIIVKTNSLCTCIIDNGIAKENYFGQWFSTGDLAVKNEGKFHIVGRKDLTINVGGKKINPFEIESILKEHPNVNEAVVYGISDIKRGQIPIAIVEVNKKTDLTELFDLCYKKLSAHKIPKKIEVKDFLPTSSIGKILRKLN</sequence>
<proteinExistence type="inferred from homology"/>
<reference evidence="4 5" key="1">
    <citation type="journal article" date="2017" name="Nat. Microbiol.">
        <title>Natural product diversity associated with the nematode symbionts Photorhabdus and Xenorhabdus.</title>
        <authorList>
            <person name="Tobias N.J."/>
            <person name="Wolff H."/>
            <person name="Djahanschiri B."/>
            <person name="Grundmann F."/>
            <person name="Kronenwerth M."/>
            <person name="Shi Y.M."/>
            <person name="Simonyi S."/>
            <person name="Grun P."/>
            <person name="Shapiro-Ilan D."/>
            <person name="Pidot S.J."/>
            <person name="Stinear T.P."/>
            <person name="Ebersberger I."/>
            <person name="Bode H.B."/>
        </authorList>
    </citation>
    <scope>NUCLEOTIDE SEQUENCE [LARGE SCALE GENOMIC DNA]</scope>
    <source>
        <strain evidence="4 5">DSM 17902</strain>
    </source>
</reference>
<evidence type="ECO:0000256" key="1">
    <source>
        <dbReference type="ARBA" id="ARBA00006432"/>
    </source>
</evidence>
<dbReference type="GO" id="GO:0031956">
    <property type="term" value="F:medium-chain fatty acid-CoA ligase activity"/>
    <property type="evidence" value="ECO:0007669"/>
    <property type="project" value="TreeGrafter"/>
</dbReference>
<dbReference type="RefSeq" id="WP_099114631.1">
    <property type="nucleotide sequence ID" value="NZ_CAWNQI010000024.1"/>
</dbReference>
<evidence type="ECO:0000259" key="3">
    <source>
        <dbReference type="Pfam" id="PF13193"/>
    </source>
</evidence>
<dbReference type="Pfam" id="PF13193">
    <property type="entry name" value="AMP-binding_C"/>
    <property type="match status" value="1"/>
</dbReference>
<accession>A0A2D0JPY1</accession>
<dbReference type="Pfam" id="PF00501">
    <property type="entry name" value="AMP-binding"/>
    <property type="match status" value="1"/>
</dbReference>
<dbReference type="PANTHER" id="PTHR43201">
    <property type="entry name" value="ACYL-COA SYNTHETASE"/>
    <property type="match status" value="1"/>
</dbReference>
<dbReference type="AlphaFoldDB" id="A0A2D0JPY1"/>
<dbReference type="OrthoDB" id="9803968at2"/>
<dbReference type="Gene3D" id="3.40.50.12780">
    <property type="entry name" value="N-terminal domain of ligase-like"/>
    <property type="match status" value="1"/>
</dbReference>
<evidence type="ECO:0000313" key="4">
    <source>
        <dbReference type="EMBL" id="PHM48225.1"/>
    </source>
</evidence>
<dbReference type="InterPro" id="IPR000873">
    <property type="entry name" value="AMP-dep_synth/lig_dom"/>
</dbReference>
<dbReference type="PANTHER" id="PTHR43201:SF8">
    <property type="entry name" value="ACYL-COA SYNTHETASE FAMILY MEMBER 3"/>
    <property type="match status" value="1"/>
</dbReference>
<keyword evidence="5" id="KW-1185">Reference proteome</keyword>
<name>A0A2D0JPY1_9GAMM</name>
<dbReference type="InterPro" id="IPR042099">
    <property type="entry name" value="ANL_N_sf"/>
</dbReference>
<evidence type="ECO:0000259" key="2">
    <source>
        <dbReference type="Pfam" id="PF00501"/>
    </source>
</evidence>
<dbReference type="SUPFAM" id="SSF56801">
    <property type="entry name" value="Acetyl-CoA synthetase-like"/>
    <property type="match status" value="1"/>
</dbReference>
<dbReference type="InterPro" id="IPR025110">
    <property type="entry name" value="AMP-bd_C"/>
</dbReference>
<dbReference type="Proteomes" id="UP000221980">
    <property type="component" value="Unassembled WGS sequence"/>
</dbReference>
<keyword evidence="4" id="KW-0436">Ligase</keyword>
<dbReference type="GO" id="GO:0006631">
    <property type="term" value="P:fatty acid metabolic process"/>
    <property type="evidence" value="ECO:0007669"/>
    <property type="project" value="TreeGrafter"/>
</dbReference>